<evidence type="ECO:0000313" key="4">
    <source>
        <dbReference type="Proteomes" id="UP001176961"/>
    </source>
</evidence>
<dbReference type="AlphaFoldDB" id="A0AA36MDZ2"/>
<keyword evidence="4" id="KW-1185">Reference proteome</keyword>
<dbReference type="EMBL" id="CATQJL010000316">
    <property type="protein sequence ID" value="CAJ0605947.1"/>
    <property type="molecule type" value="Genomic_DNA"/>
</dbReference>
<gene>
    <name evidence="3" type="ORF">CYNAS_LOCUS17930</name>
</gene>
<dbReference type="InterPro" id="IPR040676">
    <property type="entry name" value="DUF5641"/>
</dbReference>
<proteinExistence type="predicted"/>
<evidence type="ECO:0000313" key="3">
    <source>
        <dbReference type="EMBL" id="CAJ0605947.1"/>
    </source>
</evidence>
<accession>A0AA36MDZ2</accession>
<feature type="region of interest" description="Disordered" evidence="1">
    <location>
        <begin position="136"/>
        <end position="215"/>
    </location>
</feature>
<dbReference type="PANTHER" id="PTHR47331">
    <property type="entry name" value="PHD-TYPE DOMAIN-CONTAINING PROTEIN"/>
    <property type="match status" value="1"/>
</dbReference>
<reference evidence="3" key="1">
    <citation type="submission" date="2023-07" db="EMBL/GenBank/DDBJ databases">
        <authorList>
            <consortium name="CYATHOMIX"/>
        </authorList>
    </citation>
    <scope>NUCLEOTIDE SEQUENCE</scope>
    <source>
        <strain evidence="3">N/A</strain>
    </source>
</reference>
<dbReference type="Proteomes" id="UP001176961">
    <property type="component" value="Unassembled WGS sequence"/>
</dbReference>
<dbReference type="PANTHER" id="PTHR47331:SF2">
    <property type="match status" value="1"/>
</dbReference>
<dbReference type="Pfam" id="PF03564">
    <property type="entry name" value="DUF1759"/>
    <property type="match status" value="1"/>
</dbReference>
<feature type="compositionally biased region" description="Low complexity" evidence="1">
    <location>
        <begin position="205"/>
        <end position="215"/>
    </location>
</feature>
<feature type="domain" description="DUF5641" evidence="2">
    <location>
        <begin position="668"/>
        <end position="764"/>
    </location>
</feature>
<feature type="region of interest" description="Disordered" evidence="1">
    <location>
        <begin position="260"/>
        <end position="281"/>
    </location>
</feature>
<organism evidence="3 4">
    <name type="scientific">Cylicocyclus nassatus</name>
    <name type="common">Nematode worm</name>
    <dbReference type="NCBI Taxonomy" id="53992"/>
    <lineage>
        <taxon>Eukaryota</taxon>
        <taxon>Metazoa</taxon>
        <taxon>Ecdysozoa</taxon>
        <taxon>Nematoda</taxon>
        <taxon>Chromadorea</taxon>
        <taxon>Rhabditida</taxon>
        <taxon>Rhabditina</taxon>
        <taxon>Rhabditomorpha</taxon>
        <taxon>Strongyloidea</taxon>
        <taxon>Strongylidae</taxon>
        <taxon>Cylicocyclus</taxon>
    </lineage>
</organism>
<evidence type="ECO:0000259" key="2">
    <source>
        <dbReference type="Pfam" id="PF18701"/>
    </source>
</evidence>
<feature type="region of interest" description="Disordered" evidence="1">
    <location>
        <begin position="769"/>
        <end position="794"/>
    </location>
</feature>
<name>A0AA36MDZ2_CYLNA</name>
<dbReference type="Pfam" id="PF18701">
    <property type="entry name" value="DUF5641"/>
    <property type="match status" value="1"/>
</dbReference>
<evidence type="ECO:0000256" key="1">
    <source>
        <dbReference type="SAM" id="MobiDB-lite"/>
    </source>
</evidence>
<protein>
    <recommendedName>
        <fullName evidence="2">DUF5641 domain-containing protein</fullName>
    </recommendedName>
</protein>
<comment type="caution">
    <text evidence="3">The sequence shown here is derived from an EMBL/GenBank/DDBJ whole genome shotgun (WGS) entry which is preliminary data.</text>
</comment>
<sequence length="794" mass="90161">MYLKSHLRGPAASLIAGFQSTAENYKDAVRTLTNTYGRPEILRNRLWDKLMQQSPASESPMSQRATLCTIKAIWSQLKHLKEDSSAIGTLKIIRAKFPRRTREKIGEYKTKGDSMWTVDELLSTLDTIIDRLETVEDADPSDYHSYNSQAASRQSSPSPPRYPSASRNDPAFTRYRTSSYYPRRSSQSRTPSPYSRHNRPPTPYYPRTTSRSPRPRYVARYEPQCAFCCELGHSSERCRIVQDIAQRRLFATVFFSPARRAPSARRSRSPTSAVHTATRTTDLPCTTRDAQAELLDQQQACVGSHSPSSCTSVCSQESVHQEPRLMVVHAVTKNYRTRTEELLTVFLDSGSQYSFICTSLAKHLGLPFRNTKEVTTLTFGGHQFTEESSDVTLVLWDQYNYPIELELWTRETITTVPRINTLNDSDIVDYEDRVEVEVLIGIDNYWRVVDLHKNEKLPSGLTLSHTRFGPVLSGSKYPVVSNTLLATKTLLTDDEPVSDHLVRSLLGLDTVAIEEHENAEDANVIKHFYDTSEDQDECSLFSTIDITSTITSDDFTAAELVLIREHYRESQRQMDGSYVKKLHTKYDTDGTIRVDLRMTNAQMSDTKIEAILNTRPLFPVNSVNPSANAAIRPIDLISPQFRIARLTHSLPQKVKNSSSDNYQALNTRYRILQTDLDRSWDVWQKEYLSVLAEREAVRAKTRSSMKLPRVGEVVLVKEDAPRSSWPLGLILELHTSNDGNIRSARIRTGKRRVVDRAVNHLLPLEVVAESEEPSQGDCQRSAKAQHRHRGVSKK</sequence>
<dbReference type="InterPro" id="IPR005312">
    <property type="entry name" value="DUF1759"/>
</dbReference>
<feature type="compositionally biased region" description="Basic residues" evidence="1">
    <location>
        <begin position="783"/>
        <end position="794"/>
    </location>
</feature>
<feature type="compositionally biased region" description="Low complexity" evidence="1">
    <location>
        <begin position="163"/>
        <end position="195"/>
    </location>
</feature>